<evidence type="ECO:0000256" key="5">
    <source>
        <dbReference type="ARBA" id="ARBA00022801"/>
    </source>
</evidence>
<dbReference type="SMART" id="SM00020">
    <property type="entry name" value="Tryp_SPc"/>
    <property type="match status" value="1"/>
</dbReference>
<dbReference type="OrthoDB" id="425190at2759"/>
<proteinExistence type="inferred from homology"/>
<evidence type="ECO:0000313" key="15">
    <source>
        <dbReference type="Proteomes" id="UP000515204"/>
    </source>
</evidence>
<dbReference type="Gene3D" id="2.40.10.10">
    <property type="entry name" value="Trypsin-like serine proteases"/>
    <property type="match status" value="1"/>
</dbReference>
<comment type="domain">
    <text evidence="12">The clip domain consists of 35-55 residues which are 'knitted' together usually by 3 conserved disulfide bonds forming a clip-like compact structure.</text>
</comment>
<dbReference type="RefSeq" id="XP_014468871.1">
    <property type="nucleotide sequence ID" value="XM_014613385.1"/>
</dbReference>
<dbReference type="InterPro" id="IPR033116">
    <property type="entry name" value="TRYPSIN_SER"/>
</dbReference>
<feature type="signal peptide" evidence="12">
    <location>
        <begin position="1"/>
        <end position="21"/>
    </location>
</feature>
<keyword evidence="7" id="KW-0865">Zymogen</keyword>
<dbReference type="RefSeq" id="XP_014468872.1">
    <property type="nucleotide sequence ID" value="XM_014613386.1"/>
</dbReference>
<dbReference type="GeneID" id="106741396"/>
<dbReference type="PANTHER" id="PTHR24252">
    <property type="entry name" value="ACROSIN-RELATED"/>
    <property type="match status" value="1"/>
</dbReference>
<evidence type="ECO:0000256" key="7">
    <source>
        <dbReference type="ARBA" id="ARBA00023145"/>
    </source>
</evidence>
<dbReference type="InterPro" id="IPR001314">
    <property type="entry name" value="Peptidase_S1A"/>
</dbReference>
<evidence type="ECO:0000313" key="18">
    <source>
        <dbReference type="RefSeq" id="XP_014468873.1"/>
    </source>
</evidence>
<dbReference type="Proteomes" id="UP000515204">
    <property type="component" value="Unplaced"/>
</dbReference>
<dbReference type="KEGG" id="dqu:106741396"/>
<dbReference type="InterPro" id="IPR018114">
    <property type="entry name" value="TRYPSIN_HIS"/>
</dbReference>
<dbReference type="InterPro" id="IPR001254">
    <property type="entry name" value="Trypsin_dom"/>
</dbReference>
<evidence type="ECO:0000313" key="16">
    <source>
        <dbReference type="RefSeq" id="XP_014468871.1"/>
    </source>
</evidence>
<keyword evidence="3 11" id="KW-0645">Protease</keyword>
<dbReference type="GO" id="GO:0005576">
    <property type="term" value="C:extracellular region"/>
    <property type="evidence" value="ECO:0007669"/>
    <property type="project" value="UniProtKB-SubCell"/>
</dbReference>
<keyword evidence="5 11" id="KW-0378">Hydrolase</keyword>
<keyword evidence="8" id="KW-1015">Disulfide bond</keyword>
<keyword evidence="2 12" id="KW-0964">Secreted</keyword>
<dbReference type="PRINTS" id="PR00722">
    <property type="entry name" value="CHYMOTRYPSIN"/>
</dbReference>
<evidence type="ECO:0000256" key="11">
    <source>
        <dbReference type="RuleBase" id="RU363034"/>
    </source>
</evidence>
<evidence type="ECO:0000256" key="6">
    <source>
        <dbReference type="ARBA" id="ARBA00022825"/>
    </source>
</evidence>
<sequence length="367" mass="40648">MWSLVVTLVVALCALIPTTQSQAPCQDPQGQQGVCINIKKCPALLNFLQSNSQDPQVRNYLRSSLCGYEGTDPQVCCPNDEGSTGNDVDRGGRQEITRTEYGPLSPPECGFSNVTKRRIVGGEPAPLGAWPWLTALGYTNPRDASATRWLCGGVLISRRHVLTAGHCVHRRNDLYKVRVGDLDLNNDNDGAYPFEDFIERRVIHPQYNPTTYTNDIAVLKTTQDVPFTPNLHPICLPVDDYHRNRELEVTYPFVAGWGSISFRGPTSSHLMQIQIPIRTEQECKDAYQNFRTTVIDKRVLCAGYASGGKDACQGDSGGPLMSPSNRIREIYHVVGVVSYGFKCAEPGFPGVYTRVSNFLDFITSQLV</sequence>
<dbReference type="CDD" id="cd00190">
    <property type="entry name" value="Tryp_SPc"/>
    <property type="match status" value="1"/>
</dbReference>
<dbReference type="FunFam" id="3.30.1640.30:FF:000001">
    <property type="entry name" value="Serine protease 7"/>
    <property type="match status" value="1"/>
</dbReference>
<dbReference type="InterPro" id="IPR022700">
    <property type="entry name" value="CLIP"/>
</dbReference>
<dbReference type="Gene3D" id="3.30.1640.30">
    <property type="match status" value="1"/>
</dbReference>
<dbReference type="InterPro" id="IPR038565">
    <property type="entry name" value="CLIP_sf"/>
</dbReference>
<reference evidence="16 17" key="1">
    <citation type="submission" date="2025-04" db="UniProtKB">
        <authorList>
            <consortium name="RefSeq"/>
        </authorList>
    </citation>
    <scope>IDENTIFICATION</scope>
</reference>
<dbReference type="Pfam" id="PF00089">
    <property type="entry name" value="Trypsin"/>
    <property type="match status" value="1"/>
</dbReference>
<keyword evidence="15" id="KW-1185">Reference proteome</keyword>
<evidence type="ECO:0000256" key="8">
    <source>
        <dbReference type="ARBA" id="ARBA00023157"/>
    </source>
</evidence>
<dbReference type="FunFam" id="2.40.10.10:FF:000015">
    <property type="entry name" value="Atrial natriuretic peptide-converting enzyme"/>
    <property type="match status" value="1"/>
</dbReference>
<evidence type="ECO:0000256" key="3">
    <source>
        <dbReference type="ARBA" id="ARBA00022670"/>
    </source>
</evidence>
<evidence type="ECO:0000256" key="9">
    <source>
        <dbReference type="ARBA" id="ARBA00023180"/>
    </source>
</evidence>
<evidence type="ECO:0000259" key="14">
    <source>
        <dbReference type="PROSITE" id="PS51888"/>
    </source>
</evidence>
<keyword evidence="4 12" id="KW-0732">Signal</keyword>
<accession>A0A6P3WS00</accession>
<dbReference type="SMART" id="SM00680">
    <property type="entry name" value="CLIP"/>
    <property type="match status" value="1"/>
</dbReference>
<comment type="subcellular location">
    <subcellularLocation>
        <location evidence="1 12">Secreted</location>
    </subcellularLocation>
</comment>
<name>A0A6P3WS00_DINQU</name>
<feature type="domain" description="Peptidase S1" evidence="13">
    <location>
        <begin position="119"/>
        <end position="367"/>
    </location>
</feature>
<protein>
    <recommendedName>
        <fullName evidence="12">CLIP domain-containing serine protease</fullName>
        <ecNumber evidence="11">3.4.21.-</ecNumber>
    </recommendedName>
</protein>
<keyword evidence="6 11" id="KW-0720">Serine protease</keyword>
<dbReference type="PANTHER" id="PTHR24252:SF7">
    <property type="entry name" value="HYALIN"/>
    <property type="match status" value="1"/>
</dbReference>
<dbReference type="SUPFAM" id="SSF50494">
    <property type="entry name" value="Trypsin-like serine proteases"/>
    <property type="match status" value="1"/>
</dbReference>
<gene>
    <name evidence="16 17 18" type="primary">LOC106741396</name>
</gene>
<comment type="similarity">
    <text evidence="10 12">Belongs to the peptidase S1 family. CLIP subfamily.</text>
</comment>
<evidence type="ECO:0000256" key="1">
    <source>
        <dbReference type="ARBA" id="ARBA00004613"/>
    </source>
</evidence>
<organism evidence="15 16">
    <name type="scientific">Dinoponera quadriceps</name>
    <name type="common">South American ant</name>
    <dbReference type="NCBI Taxonomy" id="609295"/>
    <lineage>
        <taxon>Eukaryota</taxon>
        <taxon>Metazoa</taxon>
        <taxon>Ecdysozoa</taxon>
        <taxon>Arthropoda</taxon>
        <taxon>Hexapoda</taxon>
        <taxon>Insecta</taxon>
        <taxon>Pterygota</taxon>
        <taxon>Neoptera</taxon>
        <taxon>Endopterygota</taxon>
        <taxon>Hymenoptera</taxon>
        <taxon>Apocrita</taxon>
        <taxon>Aculeata</taxon>
        <taxon>Formicoidea</taxon>
        <taxon>Formicidae</taxon>
        <taxon>Ponerinae</taxon>
        <taxon>Ponerini</taxon>
        <taxon>Dinoponera</taxon>
    </lineage>
</organism>
<dbReference type="PROSITE" id="PS00135">
    <property type="entry name" value="TRYPSIN_SER"/>
    <property type="match status" value="1"/>
</dbReference>
<dbReference type="Pfam" id="PF12032">
    <property type="entry name" value="CLIP"/>
    <property type="match status" value="1"/>
</dbReference>
<dbReference type="PROSITE" id="PS51888">
    <property type="entry name" value="CLIP"/>
    <property type="match status" value="1"/>
</dbReference>
<evidence type="ECO:0000313" key="17">
    <source>
        <dbReference type="RefSeq" id="XP_014468872.1"/>
    </source>
</evidence>
<dbReference type="GO" id="GO:0006508">
    <property type="term" value="P:proteolysis"/>
    <property type="evidence" value="ECO:0007669"/>
    <property type="project" value="UniProtKB-KW"/>
</dbReference>
<evidence type="ECO:0000256" key="10">
    <source>
        <dbReference type="ARBA" id="ARBA00024195"/>
    </source>
</evidence>
<dbReference type="PROSITE" id="PS50240">
    <property type="entry name" value="TRYPSIN_DOM"/>
    <property type="match status" value="1"/>
</dbReference>
<evidence type="ECO:0000256" key="2">
    <source>
        <dbReference type="ARBA" id="ARBA00022525"/>
    </source>
</evidence>
<dbReference type="InterPro" id="IPR009003">
    <property type="entry name" value="Peptidase_S1_PA"/>
</dbReference>
<evidence type="ECO:0000256" key="12">
    <source>
        <dbReference type="RuleBase" id="RU366078"/>
    </source>
</evidence>
<feature type="domain" description="Clip" evidence="14">
    <location>
        <begin position="24"/>
        <end position="77"/>
    </location>
</feature>
<dbReference type="PROSITE" id="PS00134">
    <property type="entry name" value="TRYPSIN_HIS"/>
    <property type="match status" value="1"/>
</dbReference>
<keyword evidence="9" id="KW-0325">Glycoprotein</keyword>
<dbReference type="RefSeq" id="XP_014468873.1">
    <property type="nucleotide sequence ID" value="XM_014613387.1"/>
</dbReference>
<evidence type="ECO:0000256" key="4">
    <source>
        <dbReference type="ARBA" id="ARBA00022729"/>
    </source>
</evidence>
<dbReference type="AlphaFoldDB" id="A0A6P3WS00"/>
<evidence type="ECO:0000259" key="13">
    <source>
        <dbReference type="PROSITE" id="PS50240"/>
    </source>
</evidence>
<dbReference type="InterPro" id="IPR043504">
    <property type="entry name" value="Peptidase_S1_PA_chymotrypsin"/>
</dbReference>
<dbReference type="GO" id="GO:0004252">
    <property type="term" value="F:serine-type endopeptidase activity"/>
    <property type="evidence" value="ECO:0007669"/>
    <property type="project" value="UniProtKB-UniRule"/>
</dbReference>
<feature type="chain" id="PRO_5044518646" description="CLIP domain-containing serine protease" evidence="12">
    <location>
        <begin position="22"/>
        <end position="367"/>
    </location>
</feature>
<dbReference type="EC" id="3.4.21.-" evidence="11"/>